<evidence type="ECO:0000256" key="1">
    <source>
        <dbReference type="SAM" id="Phobius"/>
    </source>
</evidence>
<organism evidence="2 3">
    <name type="scientific">Leptospira kanakyensis</name>
    <dbReference type="NCBI Taxonomy" id="2484968"/>
    <lineage>
        <taxon>Bacteria</taxon>
        <taxon>Pseudomonadati</taxon>
        <taxon>Spirochaetota</taxon>
        <taxon>Spirochaetia</taxon>
        <taxon>Leptospirales</taxon>
        <taxon>Leptospiraceae</taxon>
        <taxon>Leptospira</taxon>
    </lineage>
</organism>
<dbReference type="InterPro" id="IPR025450">
    <property type="entry name" value="YndJ-like"/>
</dbReference>
<feature type="transmembrane region" description="Helical" evidence="1">
    <location>
        <begin position="255"/>
        <end position="277"/>
    </location>
</feature>
<dbReference type="RefSeq" id="WP_135637573.1">
    <property type="nucleotide sequence ID" value="NZ_RQFE01000036.1"/>
</dbReference>
<feature type="transmembrane region" description="Helical" evidence="1">
    <location>
        <begin position="96"/>
        <end position="114"/>
    </location>
</feature>
<feature type="transmembrane region" description="Helical" evidence="1">
    <location>
        <begin position="217"/>
        <end position="235"/>
    </location>
</feature>
<proteinExistence type="predicted"/>
<feature type="transmembrane region" description="Helical" evidence="1">
    <location>
        <begin position="12"/>
        <end position="33"/>
    </location>
</feature>
<name>A0A6N4Q5Y8_9LEPT</name>
<keyword evidence="3" id="KW-1185">Reference proteome</keyword>
<evidence type="ECO:0000313" key="3">
    <source>
        <dbReference type="Proteomes" id="UP000297239"/>
    </source>
</evidence>
<dbReference type="Pfam" id="PF14158">
    <property type="entry name" value="YndJ"/>
    <property type="match status" value="1"/>
</dbReference>
<keyword evidence="1" id="KW-0472">Membrane</keyword>
<keyword evidence="1" id="KW-1133">Transmembrane helix</keyword>
<dbReference type="AlphaFoldDB" id="A0A6N4Q5Y8"/>
<evidence type="ECO:0000313" key="2">
    <source>
        <dbReference type="EMBL" id="TGK65507.1"/>
    </source>
</evidence>
<feature type="transmembrane region" description="Helical" evidence="1">
    <location>
        <begin position="69"/>
        <end position="84"/>
    </location>
</feature>
<feature type="transmembrane region" description="Helical" evidence="1">
    <location>
        <begin position="188"/>
        <end position="208"/>
    </location>
</feature>
<dbReference type="OrthoDB" id="9785438at2"/>
<accession>A0A6N4Q5Y8</accession>
<feature type="transmembrane region" description="Helical" evidence="1">
    <location>
        <begin position="45"/>
        <end position="63"/>
    </location>
</feature>
<dbReference type="Proteomes" id="UP000297239">
    <property type="component" value="Unassembled WGS sequence"/>
</dbReference>
<keyword evidence="1" id="KW-0812">Transmembrane</keyword>
<dbReference type="EMBL" id="RQFF01000044">
    <property type="protein sequence ID" value="TGK65507.1"/>
    <property type="molecule type" value="Genomic_DNA"/>
</dbReference>
<feature type="transmembrane region" description="Helical" evidence="1">
    <location>
        <begin position="129"/>
        <end position="151"/>
    </location>
</feature>
<comment type="caution">
    <text evidence="2">The sequence shown here is derived from an EMBL/GenBank/DDBJ whole genome shotgun (WGS) entry which is preliminary data.</text>
</comment>
<gene>
    <name evidence="2" type="ORF">EHQ18_19745</name>
</gene>
<feature type="transmembrane region" description="Helical" evidence="1">
    <location>
        <begin position="163"/>
        <end position="182"/>
    </location>
</feature>
<sequence>MYEIVSLTFLLYVMYENFLLLGILCFGYLIAPFFTNRFFLNQSKVYTRFHLISITLLILAIYFRIPKLSFVWILFSGFGMILFYKIHRNVLFQFNTWIKFFPLGFSSISSVWFFCGTNECSLLGYNTTWSYYAAIHSCYIGWLFLSGVIFLFAKNQEQKTGNFLILTIVILFLMIAFGIYGNPNLKKFGVIGYLFLLPFSLIHSNILFQNQNSISRILARSSLFFLCLTLLLATLNEFYIGFPKYILGYPLMVVFHGSINAFIVIPCFLGSIAFASFKIQN</sequence>
<reference evidence="2" key="1">
    <citation type="journal article" date="2019" name="PLoS Negl. Trop. Dis.">
        <title>Revisiting the worldwide diversity of Leptospira species in the environment.</title>
        <authorList>
            <person name="Vincent A.T."/>
            <person name="Schiettekatte O."/>
            <person name="Bourhy P."/>
            <person name="Veyrier F.J."/>
            <person name="Picardeau M."/>
        </authorList>
    </citation>
    <scope>NUCLEOTIDE SEQUENCE [LARGE SCALE GENOMIC DNA]</scope>
    <source>
        <strain evidence="2">201800293</strain>
    </source>
</reference>
<protein>
    <submittedName>
        <fullName evidence="2">Uncharacterized protein</fullName>
    </submittedName>
</protein>